<comment type="subcellular location">
    <subcellularLocation>
        <location evidence="1">Cytoplasm</location>
    </subcellularLocation>
</comment>
<evidence type="ECO:0000256" key="4">
    <source>
        <dbReference type="ARBA" id="ARBA00022618"/>
    </source>
</evidence>
<evidence type="ECO:0000256" key="8">
    <source>
        <dbReference type="ARBA" id="ARBA00026068"/>
    </source>
</evidence>
<dbReference type="InterPro" id="IPR007838">
    <property type="entry name" value="Cell_div_ZapA-like"/>
</dbReference>
<proteinExistence type="predicted"/>
<dbReference type="Gene3D" id="6.10.250.790">
    <property type="match status" value="1"/>
</dbReference>
<evidence type="ECO:0000256" key="3">
    <source>
        <dbReference type="ARBA" id="ARBA00022490"/>
    </source>
</evidence>
<protein>
    <recommendedName>
        <fullName evidence="2">Cell division protein ZapA</fullName>
    </recommendedName>
    <alternativeName>
        <fullName evidence="9">Z ring-associated protein ZapA</fullName>
    </alternativeName>
</protein>
<dbReference type="GO" id="GO:0000921">
    <property type="term" value="P:septin ring assembly"/>
    <property type="evidence" value="ECO:0007669"/>
    <property type="project" value="TreeGrafter"/>
</dbReference>
<reference evidence="10" key="2">
    <citation type="submission" date="2021-04" db="EMBL/GenBank/DDBJ databases">
        <authorList>
            <person name="Gilroy R."/>
        </authorList>
    </citation>
    <scope>NUCLEOTIDE SEQUENCE</scope>
    <source>
        <strain evidence="10">CHK169-2315</strain>
    </source>
</reference>
<accession>A0A9D1PLG3</accession>
<dbReference type="SUPFAM" id="SSF102829">
    <property type="entry name" value="Cell division protein ZapA-like"/>
    <property type="match status" value="1"/>
</dbReference>
<comment type="subunit">
    <text evidence="8">Homodimer. Interacts with FtsZ.</text>
</comment>
<dbReference type="Pfam" id="PF05164">
    <property type="entry name" value="ZapA"/>
    <property type="match status" value="1"/>
</dbReference>
<evidence type="ECO:0000256" key="2">
    <source>
        <dbReference type="ARBA" id="ARBA00015195"/>
    </source>
</evidence>
<dbReference type="GO" id="GO:0005829">
    <property type="term" value="C:cytosol"/>
    <property type="evidence" value="ECO:0007669"/>
    <property type="project" value="TreeGrafter"/>
</dbReference>
<evidence type="ECO:0000256" key="6">
    <source>
        <dbReference type="ARBA" id="ARBA00023306"/>
    </source>
</evidence>
<comment type="caution">
    <text evidence="10">The sequence shown here is derived from an EMBL/GenBank/DDBJ whole genome shotgun (WGS) entry which is preliminary data.</text>
</comment>
<dbReference type="InterPro" id="IPR036192">
    <property type="entry name" value="Cell_div_ZapA-like_sf"/>
</dbReference>
<dbReference type="GO" id="GO:0043093">
    <property type="term" value="P:FtsZ-dependent cytokinesis"/>
    <property type="evidence" value="ECO:0007669"/>
    <property type="project" value="TreeGrafter"/>
</dbReference>
<gene>
    <name evidence="10" type="primary">zapA</name>
    <name evidence="10" type="ORF">H9895_05795</name>
</gene>
<evidence type="ECO:0000313" key="11">
    <source>
        <dbReference type="Proteomes" id="UP000823937"/>
    </source>
</evidence>
<keyword evidence="6" id="KW-0131">Cell cycle</keyword>
<dbReference type="PANTHER" id="PTHR34981">
    <property type="entry name" value="CELL DIVISION PROTEIN ZAPA"/>
    <property type="match status" value="1"/>
</dbReference>
<dbReference type="PANTHER" id="PTHR34981:SF1">
    <property type="entry name" value="CELL DIVISION PROTEIN ZAPA"/>
    <property type="match status" value="1"/>
</dbReference>
<dbReference type="GO" id="GO:0030428">
    <property type="term" value="C:cell septum"/>
    <property type="evidence" value="ECO:0007669"/>
    <property type="project" value="TreeGrafter"/>
</dbReference>
<reference evidence="10" key="1">
    <citation type="journal article" date="2021" name="PeerJ">
        <title>Extensive microbial diversity within the chicken gut microbiome revealed by metagenomics and culture.</title>
        <authorList>
            <person name="Gilroy R."/>
            <person name="Ravi A."/>
            <person name="Getino M."/>
            <person name="Pursley I."/>
            <person name="Horton D.L."/>
            <person name="Alikhan N.F."/>
            <person name="Baker D."/>
            <person name="Gharbi K."/>
            <person name="Hall N."/>
            <person name="Watson M."/>
            <person name="Adriaenssens E.M."/>
            <person name="Foster-Nyarko E."/>
            <person name="Jarju S."/>
            <person name="Secka A."/>
            <person name="Antonio M."/>
            <person name="Oren A."/>
            <person name="Chaudhuri R.R."/>
            <person name="La Ragione R."/>
            <person name="Hildebrand F."/>
            <person name="Pallen M.J."/>
        </authorList>
    </citation>
    <scope>NUCLEOTIDE SEQUENCE</scope>
    <source>
        <strain evidence="10">CHK169-2315</strain>
    </source>
</reference>
<dbReference type="NCBIfam" id="NF010724">
    <property type="entry name" value="PRK14126.1"/>
    <property type="match status" value="1"/>
</dbReference>
<evidence type="ECO:0000313" key="10">
    <source>
        <dbReference type="EMBL" id="HIV74581.1"/>
    </source>
</evidence>
<evidence type="ECO:0000256" key="1">
    <source>
        <dbReference type="ARBA" id="ARBA00004496"/>
    </source>
</evidence>
<dbReference type="InterPro" id="IPR053712">
    <property type="entry name" value="Bac_CellDiv_Activator"/>
</dbReference>
<organism evidence="10 11">
    <name type="scientific">Candidatus Pseudogracilibacillus intestinigallinarum</name>
    <dbReference type="NCBI Taxonomy" id="2838742"/>
    <lineage>
        <taxon>Bacteria</taxon>
        <taxon>Bacillati</taxon>
        <taxon>Bacillota</taxon>
        <taxon>Bacilli</taxon>
        <taxon>Bacillales</taxon>
        <taxon>Bacillaceae</taxon>
        <taxon>Pseudogracilibacillus</taxon>
    </lineage>
</organism>
<name>A0A9D1PLG3_9BACI</name>
<dbReference type="EMBL" id="DXHX01000085">
    <property type="protein sequence ID" value="HIV74581.1"/>
    <property type="molecule type" value="Genomic_DNA"/>
</dbReference>
<evidence type="ECO:0000256" key="7">
    <source>
        <dbReference type="ARBA" id="ARBA00024910"/>
    </source>
</evidence>
<evidence type="ECO:0000256" key="5">
    <source>
        <dbReference type="ARBA" id="ARBA00023210"/>
    </source>
</evidence>
<keyword evidence="5" id="KW-0717">Septation</keyword>
<dbReference type="GO" id="GO:0000917">
    <property type="term" value="P:division septum assembly"/>
    <property type="evidence" value="ECO:0007669"/>
    <property type="project" value="UniProtKB-KW"/>
</dbReference>
<comment type="function">
    <text evidence="7">Activator of cell division through the inhibition of FtsZ GTPase activity, therefore promoting FtsZ assembly into bundles of protofilaments necessary for the formation of the division Z ring. It is recruited early at mid-cell but it is not essential for cell division.</text>
</comment>
<dbReference type="GO" id="GO:0032153">
    <property type="term" value="C:cell division site"/>
    <property type="evidence" value="ECO:0007669"/>
    <property type="project" value="TreeGrafter"/>
</dbReference>
<keyword evidence="3" id="KW-0963">Cytoplasm</keyword>
<sequence>MYIKKGICLAGGIRVVSEEKKKNRVSVEINKRTYTIVGPESKEHVELVASLVDQKMRDIRSANKHLDSTKLAVLTALNTMNEYIKLKEEHEELITLIEEEE</sequence>
<dbReference type="Proteomes" id="UP000823937">
    <property type="component" value="Unassembled WGS sequence"/>
</dbReference>
<keyword evidence="4 10" id="KW-0132">Cell division</keyword>
<evidence type="ECO:0000256" key="9">
    <source>
        <dbReference type="ARBA" id="ARBA00033158"/>
    </source>
</evidence>
<dbReference type="AlphaFoldDB" id="A0A9D1PLG3"/>